<comment type="subcellular location">
    <subcellularLocation>
        <location evidence="1">Nucleus</location>
    </subcellularLocation>
</comment>
<evidence type="ECO:0000256" key="2">
    <source>
        <dbReference type="ARBA" id="ARBA00023242"/>
    </source>
</evidence>
<evidence type="ECO:0000259" key="4">
    <source>
        <dbReference type="SMART" id="SM00906"/>
    </source>
</evidence>
<dbReference type="InterPro" id="IPR050613">
    <property type="entry name" value="Sec_Metabolite_Reg"/>
</dbReference>
<dbReference type="Proteomes" id="UP000053617">
    <property type="component" value="Unassembled WGS sequence"/>
</dbReference>
<evidence type="ECO:0000313" key="5">
    <source>
        <dbReference type="EMBL" id="KIX07829.1"/>
    </source>
</evidence>
<reference evidence="5 6" key="1">
    <citation type="submission" date="2015-01" db="EMBL/GenBank/DDBJ databases">
        <title>The Genome Sequence of Rhinocladiella mackenzie CBS 650.93.</title>
        <authorList>
            <consortium name="The Broad Institute Genomics Platform"/>
            <person name="Cuomo C."/>
            <person name="de Hoog S."/>
            <person name="Gorbushina A."/>
            <person name="Stielow B."/>
            <person name="Teixiera M."/>
            <person name="Abouelleil A."/>
            <person name="Chapman S.B."/>
            <person name="Priest M."/>
            <person name="Young S.K."/>
            <person name="Wortman J."/>
            <person name="Nusbaum C."/>
            <person name="Birren B."/>
        </authorList>
    </citation>
    <scope>NUCLEOTIDE SEQUENCE [LARGE SCALE GENOMIC DNA]</scope>
    <source>
        <strain evidence="5 6">CBS 650.93</strain>
    </source>
</reference>
<dbReference type="GO" id="GO:0003677">
    <property type="term" value="F:DNA binding"/>
    <property type="evidence" value="ECO:0007669"/>
    <property type="project" value="InterPro"/>
</dbReference>
<keyword evidence="6" id="KW-1185">Reference proteome</keyword>
<keyword evidence="2" id="KW-0539">Nucleus</keyword>
<name>A0A0D2IPL0_9EURO</name>
<dbReference type="CDD" id="cd12148">
    <property type="entry name" value="fungal_TF_MHR"/>
    <property type="match status" value="1"/>
</dbReference>
<proteinExistence type="predicted"/>
<sequence>MTIPIAEYVNGSTDNVQREMLYFPALLFQVLAQILQALSPQHAAAETLGISNYADCDRLSQSFYLIGNKLVSMLGRHHPTLCSIEHDLVSSCWLKNSGRGSEAWYRLGSAVRQAQELGLHSLPQSIEQTPEDSLESNLLKIWALEHRKRIWARLFVVDSILALALGRPRLLHREDCSTPAPLNCEYPKDPARTVPLSLDDSPFTTTLPFLTLANKIHDMLSFVANGIFTRDYTKVLSVHQDVYSLRKKLPLSLPGNFPGPCPDPRTARLTVIRLSILNSINVILVALHRPFLRTQPSSRTAAVNAALEGLELQNSICDLIPYPQSKAYGTVFYTIDASVFLCGIMIEMPPTDPAEDRRIRQALLESIEAGEQILRHFCQKIQVARRSSWEPVDCFQQADQQPEGLERDSLGNISIPPPQQHPYETYQSLFGEGQSSYEHLDPIQDQSLGLEDPSSGDIGNFSPSLQVLSQNGYLWSPEYNFS</sequence>
<dbReference type="EMBL" id="KN847476">
    <property type="protein sequence ID" value="KIX07829.1"/>
    <property type="molecule type" value="Genomic_DNA"/>
</dbReference>
<dbReference type="InterPro" id="IPR007219">
    <property type="entry name" value="XnlR_reg_dom"/>
</dbReference>
<feature type="domain" description="Xylanolytic transcriptional activator regulatory" evidence="4">
    <location>
        <begin position="103"/>
        <end position="187"/>
    </location>
</feature>
<evidence type="ECO:0000313" key="6">
    <source>
        <dbReference type="Proteomes" id="UP000053617"/>
    </source>
</evidence>
<dbReference type="GO" id="GO:0008270">
    <property type="term" value="F:zinc ion binding"/>
    <property type="evidence" value="ECO:0007669"/>
    <property type="project" value="InterPro"/>
</dbReference>
<dbReference type="GO" id="GO:0005634">
    <property type="term" value="C:nucleus"/>
    <property type="evidence" value="ECO:0007669"/>
    <property type="project" value="UniProtKB-SubCell"/>
</dbReference>
<dbReference type="STRING" id="1442369.A0A0D2IPL0"/>
<gene>
    <name evidence="5" type="ORF">Z518_02483</name>
</gene>
<evidence type="ECO:0000256" key="1">
    <source>
        <dbReference type="ARBA" id="ARBA00004123"/>
    </source>
</evidence>
<protein>
    <recommendedName>
        <fullName evidence="4">Xylanolytic transcriptional activator regulatory domain-containing protein</fullName>
    </recommendedName>
</protein>
<evidence type="ECO:0000256" key="3">
    <source>
        <dbReference type="SAM" id="MobiDB-lite"/>
    </source>
</evidence>
<dbReference type="SMART" id="SM00906">
    <property type="entry name" value="Fungal_trans"/>
    <property type="match status" value="1"/>
</dbReference>
<dbReference type="RefSeq" id="XP_013274965.1">
    <property type="nucleotide sequence ID" value="XM_013419511.1"/>
</dbReference>
<accession>A0A0D2IPL0</accession>
<dbReference type="OrthoDB" id="5344325at2759"/>
<dbReference type="PANTHER" id="PTHR31001">
    <property type="entry name" value="UNCHARACTERIZED TRANSCRIPTIONAL REGULATORY PROTEIN"/>
    <property type="match status" value="1"/>
</dbReference>
<dbReference type="AlphaFoldDB" id="A0A0D2IPL0"/>
<dbReference type="Pfam" id="PF04082">
    <property type="entry name" value="Fungal_trans"/>
    <property type="match status" value="1"/>
</dbReference>
<dbReference type="PANTHER" id="PTHR31001:SF87">
    <property type="entry name" value="COL-21"/>
    <property type="match status" value="1"/>
</dbReference>
<dbReference type="GeneID" id="25290554"/>
<feature type="region of interest" description="Disordered" evidence="3">
    <location>
        <begin position="400"/>
        <end position="424"/>
    </location>
</feature>
<dbReference type="GO" id="GO:0006351">
    <property type="term" value="P:DNA-templated transcription"/>
    <property type="evidence" value="ECO:0007669"/>
    <property type="project" value="InterPro"/>
</dbReference>
<dbReference type="VEuPathDB" id="FungiDB:Z518_02483"/>
<dbReference type="HOGENOM" id="CLU_013838_2_0_1"/>
<organism evidence="5 6">
    <name type="scientific">Rhinocladiella mackenziei CBS 650.93</name>
    <dbReference type="NCBI Taxonomy" id="1442369"/>
    <lineage>
        <taxon>Eukaryota</taxon>
        <taxon>Fungi</taxon>
        <taxon>Dikarya</taxon>
        <taxon>Ascomycota</taxon>
        <taxon>Pezizomycotina</taxon>
        <taxon>Eurotiomycetes</taxon>
        <taxon>Chaetothyriomycetidae</taxon>
        <taxon>Chaetothyriales</taxon>
        <taxon>Herpotrichiellaceae</taxon>
        <taxon>Rhinocladiella</taxon>
    </lineage>
</organism>